<accession>A0ABT6WM83</accession>
<gene>
    <name evidence="1" type="ORF">QLQ12_19735</name>
</gene>
<organism evidence="1 2">
    <name type="scientific">Actinoplanes sandaracinus</name>
    <dbReference type="NCBI Taxonomy" id="3045177"/>
    <lineage>
        <taxon>Bacteria</taxon>
        <taxon>Bacillati</taxon>
        <taxon>Actinomycetota</taxon>
        <taxon>Actinomycetes</taxon>
        <taxon>Micromonosporales</taxon>
        <taxon>Micromonosporaceae</taxon>
        <taxon>Actinoplanes</taxon>
    </lineage>
</organism>
<sequence length="121" mass="13306">MEFQLAVSSPADSQPFELWVEPEGMYYEFPAVGPIVLAFRGPDAMRAELSYHPDKVIIWRPADTEVWATRENGDREQIAGWKDIPAPGLDTAGAPLEAPVRGLIENLFHGNGDGRDNGDSP</sequence>
<reference evidence="1 2" key="1">
    <citation type="submission" date="2023-05" db="EMBL/GenBank/DDBJ databases">
        <title>Actinoplanes sp. NEAU-A12 genome sequencing.</title>
        <authorList>
            <person name="Wang Z.-S."/>
        </authorList>
    </citation>
    <scope>NUCLEOTIDE SEQUENCE [LARGE SCALE GENOMIC DNA]</scope>
    <source>
        <strain evidence="1 2">NEAU-A12</strain>
    </source>
</reference>
<dbReference type="EMBL" id="JASCTH010000012">
    <property type="protein sequence ID" value="MDI6100847.1"/>
    <property type="molecule type" value="Genomic_DNA"/>
</dbReference>
<comment type="caution">
    <text evidence="1">The sequence shown here is derived from an EMBL/GenBank/DDBJ whole genome shotgun (WGS) entry which is preliminary data.</text>
</comment>
<dbReference type="Proteomes" id="UP001241758">
    <property type="component" value="Unassembled WGS sequence"/>
</dbReference>
<protein>
    <submittedName>
        <fullName evidence="1">Uncharacterized protein</fullName>
    </submittedName>
</protein>
<name>A0ABT6WM83_9ACTN</name>
<keyword evidence="2" id="KW-1185">Reference proteome</keyword>
<evidence type="ECO:0000313" key="1">
    <source>
        <dbReference type="EMBL" id="MDI6100847.1"/>
    </source>
</evidence>
<proteinExistence type="predicted"/>
<evidence type="ECO:0000313" key="2">
    <source>
        <dbReference type="Proteomes" id="UP001241758"/>
    </source>
</evidence>
<dbReference type="RefSeq" id="WP_282761678.1">
    <property type="nucleotide sequence ID" value="NZ_JASCTH010000012.1"/>
</dbReference>